<protein>
    <submittedName>
        <fullName evidence="3">Low affinity iron permease family protein</fullName>
    </submittedName>
</protein>
<feature type="region of interest" description="Disordered" evidence="1">
    <location>
        <begin position="113"/>
        <end position="136"/>
    </location>
</feature>
<dbReference type="RefSeq" id="WP_114900232.1">
    <property type="nucleotide sequence ID" value="NZ_CP031222.1"/>
</dbReference>
<dbReference type="Proteomes" id="UP000253940">
    <property type="component" value="Chromosome"/>
</dbReference>
<feature type="compositionally biased region" description="Basic and acidic residues" evidence="1">
    <location>
        <begin position="127"/>
        <end position="136"/>
    </location>
</feature>
<keyword evidence="2" id="KW-0812">Transmembrane</keyword>
<dbReference type="GO" id="GO:0055085">
    <property type="term" value="P:transmembrane transport"/>
    <property type="evidence" value="ECO:0007669"/>
    <property type="project" value="InterPro"/>
</dbReference>
<keyword evidence="2" id="KW-0472">Membrane</keyword>
<feature type="transmembrane region" description="Helical" evidence="2">
    <location>
        <begin position="21"/>
        <end position="41"/>
    </location>
</feature>
<keyword evidence="4" id="KW-1185">Reference proteome</keyword>
<dbReference type="AlphaFoldDB" id="A0A345PA15"/>
<name>A0A345PA15_9GAMM</name>
<feature type="transmembrane region" description="Helical" evidence="2">
    <location>
        <begin position="47"/>
        <end position="66"/>
    </location>
</feature>
<reference evidence="3 4" key="1">
    <citation type="submission" date="2018-07" db="EMBL/GenBank/DDBJ databases">
        <title>Genome sequencing of Moraxellaceae gen. HYN0046.</title>
        <authorList>
            <person name="Kim M."/>
            <person name="Yi H."/>
        </authorList>
    </citation>
    <scope>NUCLEOTIDE SEQUENCE [LARGE SCALE GENOMIC DNA]</scope>
    <source>
        <strain evidence="3 4">HYN0046</strain>
    </source>
</reference>
<evidence type="ECO:0000256" key="1">
    <source>
        <dbReference type="SAM" id="MobiDB-lite"/>
    </source>
</evidence>
<accession>A0A345PA15</accession>
<keyword evidence="2" id="KW-1133">Transmembrane helix</keyword>
<dbReference type="KEGG" id="mbah:HYN46_15525"/>
<dbReference type="InterPro" id="IPR007251">
    <property type="entry name" value="Iron_permease_Fet4"/>
</dbReference>
<organism evidence="3 4">
    <name type="scientific">Aquirhabdus parva</name>
    <dbReference type="NCBI Taxonomy" id="2283318"/>
    <lineage>
        <taxon>Bacteria</taxon>
        <taxon>Pseudomonadati</taxon>
        <taxon>Pseudomonadota</taxon>
        <taxon>Gammaproteobacteria</taxon>
        <taxon>Moraxellales</taxon>
        <taxon>Moraxellaceae</taxon>
        <taxon>Aquirhabdus</taxon>
    </lineage>
</organism>
<dbReference type="EMBL" id="CP031222">
    <property type="protein sequence ID" value="AXI04124.1"/>
    <property type="molecule type" value="Genomic_DNA"/>
</dbReference>
<evidence type="ECO:0000313" key="4">
    <source>
        <dbReference type="Proteomes" id="UP000253940"/>
    </source>
</evidence>
<evidence type="ECO:0000313" key="3">
    <source>
        <dbReference type="EMBL" id="AXI04124.1"/>
    </source>
</evidence>
<proteinExistence type="predicted"/>
<evidence type="ECO:0000256" key="2">
    <source>
        <dbReference type="SAM" id="Phobius"/>
    </source>
</evidence>
<sequence>MQNKSIYTRFAKWASNFCGQPKVFIAAVVLILVWIITGPMFHYSNTWQLVINTFTTIITFLMVFVIQNSQNRDTQAIQLKLDELICATKGAANALLDVEDLDDQKLKEMNAKYQTMGTSARGGSDQQDTREDDPKN</sequence>
<gene>
    <name evidence="3" type="ORF">HYN46_15525</name>
</gene>
<dbReference type="Pfam" id="PF04120">
    <property type="entry name" value="Iron_permease"/>
    <property type="match status" value="1"/>
</dbReference>
<dbReference type="OrthoDB" id="119761at2"/>